<dbReference type="EMBL" id="UOEC01000132">
    <property type="protein sequence ID" value="VAV96550.1"/>
    <property type="molecule type" value="Genomic_DNA"/>
</dbReference>
<dbReference type="Gene3D" id="2.60.120.10">
    <property type="entry name" value="Jelly Rolls"/>
    <property type="match status" value="1"/>
</dbReference>
<dbReference type="PANTHER" id="PTHR45743:SF2">
    <property type="entry name" value="POTASSIUM CHANNEL AKT1"/>
    <property type="match status" value="1"/>
</dbReference>
<keyword evidence="5" id="KW-0472">Membrane</keyword>
<feature type="domain" description="Cyclic nucleotide-binding" evidence="6">
    <location>
        <begin position="16"/>
        <end position="135"/>
    </location>
</feature>
<dbReference type="SMART" id="SM00100">
    <property type="entry name" value="cNMP"/>
    <property type="match status" value="1"/>
</dbReference>
<evidence type="ECO:0000256" key="5">
    <source>
        <dbReference type="ARBA" id="ARBA00023136"/>
    </source>
</evidence>
<dbReference type="PROSITE" id="PS50042">
    <property type="entry name" value="CNMP_BINDING_3"/>
    <property type="match status" value="1"/>
</dbReference>
<dbReference type="PANTHER" id="PTHR45743">
    <property type="entry name" value="POTASSIUM CHANNEL AKT1"/>
    <property type="match status" value="1"/>
</dbReference>
<dbReference type="Pfam" id="PF00027">
    <property type="entry name" value="cNMP_binding"/>
    <property type="match status" value="1"/>
</dbReference>
<name>A0A3B0RSV4_9ZZZZ</name>
<evidence type="ECO:0000256" key="4">
    <source>
        <dbReference type="ARBA" id="ARBA00022989"/>
    </source>
</evidence>
<keyword evidence="3" id="KW-0812">Transmembrane</keyword>
<dbReference type="SUPFAM" id="SSF51206">
    <property type="entry name" value="cAMP-binding domain-like"/>
    <property type="match status" value="1"/>
</dbReference>
<dbReference type="AlphaFoldDB" id="A0A3B0RSV4"/>
<evidence type="ECO:0000256" key="3">
    <source>
        <dbReference type="ARBA" id="ARBA00022692"/>
    </source>
</evidence>
<dbReference type="PRINTS" id="PR00103">
    <property type="entry name" value="CAMPKINASE"/>
</dbReference>
<dbReference type="InterPro" id="IPR018490">
    <property type="entry name" value="cNMP-bd_dom_sf"/>
</dbReference>
<evidence type="ECO:0000259" key="6">
    <source>
        <dbReference type="PROSITE" id="PS50042"/>
    </source>
</evidence>
<comment type="subcellular location">
    <subcellularLocation>
        <location evidence="1">Membrane</location>
        <topology evidence="1">Multi-pass membrane protein</topology>
    </subcellularLocation>
</comment>
<dbReference type="InterPro" id="IPR045319">
    <property type="entry name" value="KAT/AKT"/>
</dbReference>
<dbReference type="GO" id="GO:0016020">
    <property type="term" value="C:membrane"/>
    <property type="evidence" value="ECO:0007669"/>
    <property type="project" value="UniProtKB-SubCell"/>
</dbReference>
<reference evidence="7" key="1">
    <citation type="submission" date="2018-06" db="EMBL/GenBank/DDBJ databases">
        <authorList>
            <person name="Zhirakovskaya E."/>
        </authorList>
    </citation>
    <scope>NUCLEOTIDE SEQUENCE</scope>
</reference>
<organism evidence="7">
    <name type="scientific">hydrothermal vent metagenome</name>
    <dbReference type="NCBI Taxonomy" id="652676"/>
    <lineage>
        <taxon>unclassified sequences</taxon>
        <taxon>metagenomes</taxon>
        <taxon>ecological metagenomes</taxon>
    </lineage>
</organism>
<accession>A0A3B0RSV4</accession>
<keyword evidence="2" id="KW-0813">Transport</keyword>
<dbReference type="FunFam" id="2.60.120.10:FF:000074">
    <property type="entry name" value="Potassium channel KAT2"/>
    <property type="match status" value="1"/>
</dbReference>
<dbReference type="InterPro" id="IPR018488">
    <property type="entry name" value="cNMP-bd_CS"/>
</dbReference>
<evidence type="ECO:0000256" key="2">
    <source>
        <dbReference type="ARBA" id="ARBA00022448"/>
    </source>
</evidence>
<dbReference type="InterPro" id="IPR014710">
    <property type="entry name" value="RmlC-like_jellyroll"/>
</dbReference>
<dbReference type="GO" id="GO:0005249">
    <property type="term" value="F:voltage-gated potassium channel activity"/>
    <property type="evidence" value="ECO:0007669"/>
    <property type="project" value="InterPro"/>
</dbReference>
<proteinExistence type="predicted"/>
<gene>
    <name evidence="7" type="ORF">MNBD_ALPHA08-757</name>
</gene>
<dbReference type="InterPro" id="IPR000595">
    <property type="entry name" value="cNMP-bd_dom"/>
</dbReference>
<sequence>MTSLKEEVEVLRRVPLFAQLDPAKLKLLAFASERMTFLPGQDLCKQGDVGDAAYVIISGEADILVNQDGNEIVVAQVGENAVIGEIAVLCEVPRTATVRATTKLQTLKIDKETFLRLIREFPDMGIEIMRELAERLTKTTSELSVARNELKAAAG</sequence>
<dbReference type="CDD" id="cd00038">
    <property type="entry name" value="CAP_ED"/>
    <property type="match status" value="1"/>
</dbReference>
<protein>
    <submittedName>
        <fullName evidence="7">cAMP-binding proteins - catabolite gene activator and regulatory subunit of cAMP-dependent protein kinases</fullName>
    </submittedName>
</protein>
<evidence type="ECO:0000313" key="7">
    <source>
        <dbReference type="EMBL" id="VAV96550.1"/>
    </source>
</evidence>
<evidence type="ECO:0000256" key="1">
    <source>
        <dbReference type="ARBA" id="ARBA00004141"/>
    </source>
</evidence>
<keyword evidence="4" id="KW-1133">Transmembrane helix</keyword>
<dbReference type="PROSITE" id="PS00889">
    <property type="entry name" value="CNMP_BINDING_2"/>
    <property type="match status" value="1"/>
</dbReference>